<feature type="region of interest" description="Disordered" evidence="1">
    <location>
        <begin position="125"/>
        <end position="145"/>
    </location>
</feature>
<comment type="caution">
    <text evidence="3">The sequence shown here is derived from an EMBL/GenBank/DDBJ whole genome shotgun (WGS) entry which is preliminary data.</text>
</comment>
<dbReference type="Proteomes" id="UP001201463">
    <property type="component" value="Unassembled WGS sequence"/>
</dbReference>
<evidence type="ECO:0000256" key="1">
    <source>
        <dbReference type="SAM" id="MobiDB-lite"/>
    </source>
</evidence>
<organism evidence="3 4">
    <name type="scientific">Pelomonas caseinilytica</name>
    <dbReference type="NCBI Taxonomy" id="2906763"/>
    <lineage>
        <taxon>Bacteria</taxon>
        <taxon>Pseudomonadati</taxon>
        <taxon>Pseudomonadota</taxon>
        <taxon>Betaproteobacteria</taxon>
        <taxon>Burkholderiales</taxon>
        <taxon>Sphaerotilaceae</taxon>
        <taxon>Roseateles</taxon>
    </lineage>
</organism>
<evidence type="ECO:0000256" key="2">
    <source>
        <dbReference type="SAM" id="SignalP"/>
    </source>
</evidence>
<gene>
    <name evidence="3" type="ORF">LXT12_25840</name>
</gene>
<reference evidence="3 4" key="1">
    <citation type="submission" date="2021-12" db="EMBL/GenBank/DDBJ databases">
        <title>Genome seq of p7.</title>
        <authorList>
            <person name="Seo T."/>
        </authorList>
    </citation>
    <scope>NUCLEOTIDE SEQUENCE [LARGE SCALE GENOMIC DNA]</scope>
    <source>
        <strain evidence="3 4">P7</strain>
    </source>
</reference>
<evidence type="ECO:0000313" key="3">
    <source>
        <dbReference type="EMBL" id="MCE4540660.1"/>
    </source>
</evidence>
<evidence type="ECO:0000313" key="4">
    <source>
        <dbReference type="Proteomes" id="UP001201463"/>
    </source>
</evidence>
<feature type="signal peptide" evidence="2">
    <location>
        <begin position="1"/>
        <end position="27"/>
    </location>
</feature>
<keyword evidence="4" id="KW-1185">Reference proteome</keyword>
<feature type="chain" id="PRO_5045758586" evidence="2">
    <location>
        <begin position="28"/>
        <end position="145"/>
    </location>
</feature>
<dbReference type="RefSeq" id="WP_233395273.1">
    <property type="nucleotide sequence ID" value="NZ_JAJTWT010000020.1"/>
</dbReference>
<keyword evidence="2" id="KW-0732">Signal</keyword>
<accession>A0ABS8XTX4</accession>
<protein>
    <submittedName>
        <fullName evidence="3">Uncharacterized protein</fullName>
    </submittedName>
</protein>
<feature type="compositionally biased region" description="Polar residues" evidence="1">
    <location>
        <begin position="131"/>
        <end position="145"/>
    </location>
</feature>
<dbReference type="EMBL" id="JAJTWT010000020">
    <property type="protein sequence ID" value="MCE4540660.1"/>
    <property type="molecule type" value="Genomic_DNA"/>
</dbReference>
<sequence>MENTLALSLSNSLFGALLVITAIPATAQNTSSIEDMRTRGDWQGLYEVRQEARSFVAKWNSKHGTSFEALEPNLKAGAVACAVPLRAEWTTRLPGTNRSVVSVICDRTVHAGGEKWKIPVAVADKNHRPNSRSNRVNSMASSTHH</sequence>
<name>A0ABS8XTX4_9BURK</name>
<proteinExistence type="predicted"/>